<dbReference type="Proteomes" id="UP001153069">
    <property type="component" value="Unassembled WGS sequence"/>
</dbReference>
<evidence type="ECO:0000313" key="1">
    <source>
        <dbReference type="EMBL" id="CAB9512494.1"/>
    </source>
</evidence>
<protein>
    <submittedName>
        <fullName evidence="1">Uncharacterized protein</fullName>
    </submittedName>
</protein>
<comment type="caution">
    <text evidence="1">The sequence shown here is derived from an EMBL/GenBank/DDBJ whole genome shotgun (WGS) entry which is preliminary data.</text>
</comment>
<gene>
    <name evidence="1" type="ORF">SEMRO_539_G162750.1</name>
</gene>
<sequence>MLNVDMNLFLNLDPYMADDGSVVIPPEDERPASAPSNCGTDGRIWAVCFPERTTDSNTVVETFDGPQQDNSFLSEFAVVYDMMLSRVTDSATLAAVQESAPEGFPGSLPRGGGDCFLGLNSVRNAWNSAMSLFGMNEP</sequence>
<keyword evidence="2" id="KW-1185">Reference proteome</keyword>
<dbReference type="EMBL" id="CAICTM010000538">
    <property type="protein sequence ID" value="CAB9512494.1"/>
    <property type="molecule type" value="Genomic_DNA"/>
</dbReference>
<dbReference type="AlphaFoldDB" id="A0A9N8E666"/>
<proteinExistence type="predicted"/>
<evidence type="ECO:0000313" key="2">
    <source>
        <dbReference type="Proteomes" id="UP001153069"/>
    </source>
</evidence>
<reference evidence="1" key="1">
    <citation type="submission" date="2020-06" db="EMBL/GenBank/DDBJ databases">
        <authorList>
            <consortium name="Plant Systems Biology data submission"/>
        </authorList>
    </citation>
    <scope>NUCLEOTIDE SEQUENCE</scope>
    <source>
        <strain evidence="1">D6</strain>
    </source>
</reference>
<accession>A0A9N8E666</accession>
<organism evidence="1 2">
    <name type="scientific">Seminavis robusta</name>
    <dbReference type="NCBI Taxonomy" id="568900"/>
    <lineage>
        <taxon>Eukaryota</taxon>
        <taxon>Sar</taxon>
        <taxon>Stramenopiles</taxon>
        <taxon>Ochrophyta</taxon>
        <taxon>Bacillariophyta</taxon>
        <taxon>Bacillariophyceae</taxon>
        <taxon>Bacillariophycidae</taxon>
        <taxon>Naviculales</taxon>
        <taxon>Naviculaceae</taxon>
        <taxon>Seminavis</taxon>
    </lineage>
</organism>
<name>A0A9N8E666_9STRA</name>